<dbReference type="EMBL" id="CP036281">
    <property type="protein sequence ID" value="QDU80725.1"/>
    <property type="molecule type" value="Genomic_DNA"/>
</dbReference>
<dbReference type="InterPro" id="IPR011453">
    <property type="entry name" value="DUF1559"/>
</dbReference>
<evidence type="ECO:0000313" key="4">
    <source>
        <dbReference type="Proteomes" id="UP000317178"/>
    </source>
</evidence>
<keyword evidence="1" id="KW-1133">Transmembrane helix</keyword>
<dbReference type="Pfam" id="PF07596">
    <property type="entry name" value="SBP_bac_10"/>
    <property type="match status" value="1"/>
</dbReference>
<dbReference type="InterPro" id="IPR045584">
    <property type="entry name" value="Pilin-like"/>
</dbReference>
<name>A0A518CNB8_9PLAN</name>
<organism evidence="3 4">
    <name type="scientific">Polystyrenella longa</name>
    <dbReference type="NCBI Taxonomy" id="2528007"/>
    <lineage>
        <taxon>Bacteria</taxon>
        <taxon>Pseudomonadati</taxon>
        <taxon>Planctomycetota</taxon>
        <taxon>Planctomycetia</taxon>
        <taxon>Planctomycetales</taxon>
        <taxon>Planctomycetaceae</taxon>
        <taxon>Polystyrenella</taxon>
    </lineage>
</organism>
<evidence type="ECO:0000313" key="3">
    <source>
        <dbReference type="EMBL" id="QDU80725.1"/>
    </source>
</evidence>
<dbReference type="SUPFAM" id="SSF54523">
    <property type="entry name" value="Pili subunits"/>
    <property type="match status" value="1"/>
</dbReference>
<dbReference type="Proteomes" id="UP000317178">
    <property type="component" value="Chromosome"/>
</dbReference>
<keyword evidence="4" id="KW-1185">Reference proteome</keyword>
<reference evidence="3 4" key="1">
    <citation type="submission" date="2019-02" db="EMBL/GenBank/DDBJ databases">
        <title>Deep-cultivation of Planctomycetes and their phenomic and genomic characterization uncovers novel biology.</title>
        <authorList>
            <person name="Wiegand S."/>
            <person name="Jogler M."/>
            <person name="Boedeker C."/>
            <person name="Pinto D."/>
            <person name="Vollmers J."/>
            <person name="Rivas-Marin E."/>
            <person name="Kohn T."/>
            <person name="Peeters S.H."/>
            <person name="Heuer A."/>
            <person name="Rast P."/>
            <person name="Oberbeckmann S."/>
            <person name="Bunk B."/>
            <person name="Jeske O."/>
            <person name="Meyerdierks A."/>
            <person name="Storesund J.E."/>
            <person name="Kallscheuer N."/>
            <person name="Luecker S."/>
            <person name="Lage O.M."/>
            <person name="Pohl T."/>
            <person name="Merkel B.J."/>
            <person name="Hornburger P."/>
            <person name="Mueller R.-W."/>
            <person name="Bruemmer F."/>
            <person name="Labrenz M."/>
            <person name="Spormann A.M."/>
            <person name="Op den Camp H."/>
            <person name="Overmann J."/>
            <person name="Amann R."/>
            <person name="Jetten M.S.M."/>
            <person name="Mascher T."/>
            <person name="Medema M.H."/>
            <person name="Devos D.P."/>
            <person name="Kaster A.-K."/>
            <person name="Ovreas L."/>
            <person name="Rohde M."/>
            <person name="Galperin M.Y."/>
            <person name="Jogler C."/>
        </authorList>
    </citation>
    <scope>NUCLEOTIDE SEQUENCE [LARGE SCALE GENOMIC DNA]</scope>
    <source>
        <strain evidence="3 4">Pla110</strain>
    </source>
</reference>
<protein>
    <recommendedName>
        <fullName evidence="2">DUF1559 domain-containing protein</fullName>
    </recommendedName>
</protein>
<dbReference type="RefSeq" id="WP_144995971.1">
    <property type="nucleotide sequence ID" value="NZ_CP036281.1"/>
</dbReference>
<dbReference type="KEGG" id="plon:Pla110_24580"/>
<accession>A0A518CNB8</accession>
<keyword evidence="1" id="KW-0812">Transmembrane</keyword>
<dbReference type="Gene3D" id="3.30.700.10">
    <property type="entry name" value="Glycoprotein, Type 4 Pilin"/>
    <property type="match status" value="1"/>
</dbReference>
<gene>
    <name evidence="3" type="ORF">Pla110_24580</name>
</gene>
<proteinExistence type="predicted"/>
<dbReference type="NCBIfam" id="TIGR04294">
    <property type="entry name" value="pre_pil_HX9DG"/>
    <property type="match status" value="1"/>
</dbReference>
<dbReference type="InterPro" id="IPR027558">
    <property type="entry name" value="Pre_pil_HX9DG_C"/>
</dbReference>
<dbReference type="AlphaFoldDB" id="A0A518CNB8"/>
<evidence type="ECO:0000259" key="2">
    <source>
        <dbReference type="Pfam" id="PF07596"/>
    </source>
</evidence>
<sequence length="343" mass="37285">MRVKSSFLFSLQRQTRSAFSLVELVVVISVVTILLSLLIPAVQSTRESARRATCINNLRQIGIAFHSYHDLERQLPPVYLATRKETGSVLPVFLQTSIGDVDDVNIHTYAERLLPFLENNNLYEAIDFSQPMFAPVDLTSLGLPNYTADNQSIVARPVAVFLCPSTPRVEKVHTDTWSDLGIDIEFKTGATDYGPSSGIGHLLRPFAAPEEASLPEGVLSNNHPDLSFSNITDGLSNTAMMWEIAGRPDLYEYGKNTGSKTKGGGWADVLNAENWFIGYSGAGGDVCAINCTNAAESGVYSFHNGGVNVLLCDGSVHFLGEKASIRTFVSLVTYQGKVSVSID</sequence>
<feature type="domain" description="DUF1559" evidence="2">
    <location>
        <begin position="43"/>
        <end position="321"/>
    </location>
</feature>
<dbReference type="PANTHER" id="PTHR30093:SF2">
    <property type="entry name" value="TYPE II SECRETION SYSTEM PROTEIN H"/>
    <property type="match status" value="1"/>
</dbReference>
<dbReference type="OrthoDB" id="254869at2"/>
<feature type="transmembrane region" description="Helical" evidence="1">
    <location>
        <begin position="21"/>
        <end position="42"/>
    </location>
</feature>
<keyword evidence="1" id="KW-0472">Membrane</keyword>
<dbReference type="PANTHER" id="PTHR30093">
    <property type="entry name" value="GENERAL SECRETION PATHWAY PROTEIN G"/>
    <property type="match status" value="1"/>
</dbReference>
<evidence type="ECO:0000256" key="1">
    <source>
        <dbReference type="SAM" id="Phobius"/>
    </source>
</evidence>